<dbReference type="RefSeq" id="WP_016474258.1">
    <property type="nucleotide sequence ID" value="NZ_KE150480.1"/>
</dbReference>
<dbReference type="SUPFAM" id="SSF52833">
    <property type="entry name" value="Thioredoxin-like"/>
    <property type="match status" value="1"/>
</dbReference>
<evidence type="ECO:0000313" key="4">
    <source>
        <dbReference type="Proteomes" id="UP000014400"/>
    </source>
</evidence>
<dbReference type="AlphaFoldDB" id="S3BIL8"/>
<keyword evidence="4" id="KW-1185">Reference proteome</keyword>
<organism evidence="3 4">
    <name type="scientific">Sutterella wadsworthensis HGA0223</name>
    <dbReference type="NCBI Taxonomy" id="1203554"/>
    <lineage>
        <taxon>Bacteria</taxon>
        <taxon>Pseudomonadati</taxon>
        <taxon>Pseudomonadota</taxon>
        <taxon>Betaproteobacteria</taxon>
        <taxon>Burkholderiales</taxon>
        <taxon>Sutterellaceae</taxon>
        <taxon>Sutterella</taxon>
    </lineage>
</organism>
<evidence type="ECO:0000256" key="1">
    <source>
        <dbReference type="ARBA" id="ARBA00009004"/>
    </source>
</evidence>
<dbReference type="PATRIC" id="fig|1203554.3.peg.965"/>
<dbReference type="STRING" id="1203554.HMPREF1476_00941"/>
<dbReference type="eggNOG" id="COG3118">
    <property type="taxonomic scope" value="Bacteria"/>
</dbReference>
<dbReference type="PIRSF" id="PIRSF038934">
    <property type="entry name" value="HyaE_HupG"/>
    <property type="match status" value="1"/>
</dbReference>
<evidence type="ECO:0000256" key="2">
    <source>
        <dbReference type="PIRNR" id="PIRNR038934"/>
    </source>
</evidence>
<dbReference type="Proteomes" id="UP000014400">
    <property type="component" value="Unassembled WGS sequence"/>
</dbReference>
<gene>
    <name evidence="3" type="ORF">HMPREF1476_00941</name>
</gene>
<dbReference type="EMBL" id="ATCF01000012">
    <property type="protein sequence ID" value="EPE00212.1"/>
    <property type="molecule type" value="Genomic_DNA"/>
</dbReference>
<dbReference type="InterPro" id="IPR036249">
    <property type="entry name" value="Thioredoxin-like_sf"/>
</dbReference>
<sequence length="159" mass="17578">MAKYTRVSQIDPENHPLFNRLWTTEGFERLTSESVEKFLDTPGLKIALFGDDPNNQKETLDILVIGAELKKAIEAALAPENGAWMSDVKEGRALAARWGMRKLPAVALFRGSVYLGACQGLKDWDEYLRELAEIAARTEAPKRTISILPAGGQADHHCG</sequence>
<dbReference type="GeneID" id="64061236"/>
<dbReference type="InterPro" id="IPR010893">
    <property type="entry name" value="NiFe-hyd_mat_HyaE"/>
</dbReference>
<comment type="similarity">
    <text evidence="1 2">Belongs to the HupG/HyaE family.</text>
</comment>
<evidence type="ECO:0000313" key="3">
    <source>
        <dbReference type="EMBL" id="EPE00212.1"/>
    </source>
</evidence>
<proteinExistence type="inferred from homology"/>
<reference evidence="3 4" key="1">
    <citation type="submission" date="2013-04" db="EMBL/GenBank/DDBJ databases">
        <title>The Genome Sequence of Sutterella wadsworthensis HGA0223.</title>
        <authorList>
            <consortium name="The Broad Institute Genomics Platform"/>
            <person name="Earl A."/>
            <person name="Ward D."/>
            <person name="Feldgarden M."/>
            <person name="Gevers D."/>
            <person name="Schmidt T.M."/>
            <person name="Dover J."/>
            <person name="Dai D."/>
            <person name="Walker B."/>
            <person name="Young S."/>
            <person name="Zeng Q."/>
            <person name="Gargeya S."/>
            <person name="Fitzgerald M."/>
            <person name="Haas B."/>
            <person name="Abouelleil A."/>
            <person name="Allen A.W."/>
            <person name="Alvarado L."/>
            <person name="Arachchi H.M."/>
            <person name="Berlin A.M."/>
            <person name="Chapman S.B."/>
            <person name="Gainer-Dewar J."/>
            <person name="Goldberg J."/>
            <person name="Griggs A."/>
            <person name="Gujja S."/>
            <person name="Hansen M."/>
            <person name="Howarth C."/>
            <person name="Imamovic A."/>
            <person name="Ireland A."/>
            <person name="Larimer J."/>
            <person name="McCowan C."/>
            <person name="Murphy C."/>
            <person name="Pearson M."/>
            <person name="Poon T.W."/>
            <person name="Priest M."/>
            <person name="Roberts A."/>
            <person name="Saif S."/>
            <person name="Shea T."/>
            <person name="Sisk P."/>
            <person name="Sykes S."/>
            <person name="Wortman J."/>
            <person name="Nusbaum C."/>
            <person name="Birren B."/>
        </authorList>
    </citation>
    <scope>NUCLEOTIDE SEQUENCE [LARGE SCALE GENOMIC DNA]</scope>
    <source>
        <strain evidence="3 4">HGA0223</strain>
    </source>
</reference>
<comment type="caution">
    <text evidence="3">The sequence shown here is derived from an EMBL/GenBank/DDBJ whole genome shotgun (WGS) entry which is preliminary data.</text>
</comment>
<dbReference type="HOGENOM" id="CLU_144855_0_1_4"/>
<accession>S3BIL8</accession>
<dbReference type="Pfam" id="PF07449">
    <property type="entry name" value="HyaE"/>
    <property type="match status" value="1"/>
</dbReference>
<name>S3BIL8_9BURK</name>
<dbReference type="Gene3D" id="3.40.30.10">
    <property type="entry name" value="Glutaredoxin"/>
    <property type="match status" value="1"/>
</dbReference>
<protein>
    <recommendedName>
        <fullName evidence="2">Hydrogenase expression/formation protein</fullName>
    </recommendedName>
</protein>